<evidence type="ECO:0000313" key="2">
    <source>
        <dbReference type="EMBL" id="TPQ22029.1"/>
    </source>
</evidence>
<keyword evidence="3" id="KW-1185">Reference proteome</keyword>
<dbReference type="AlphaFoldDB" id="A0A505DMU4"/>
<evidence type="ECO:0000313" key="3">
    <source>
        <dbReference type="Proteomes" id="UP000317378"/>
    </source>
</evidence>
<feature type="region of interest" description="Disordered" evidence="1">
    <location>
        <begin position="1"/>
        <end position="23"/>
    </location>
</feature>
<proteinExistence type="predicted"/>
<reference evidence="2 3" key="1">
    <citation type="submission" date="2019-06" db="EMBL/GenBank/DDBJ databases">
        <title>Streptomyces sporangiiformans sp. nov., a novel actinomycete isolated from soil in Mount Song.</title>
        <authorList>
            <person name="Han L."/>
        </authorList>
    </citation>
    <scope>NUCLEOTIDE SEQUENCE [LARGE SCALE GENOMIC DNA]</scope>
    <source>
        <strain evidence="2 3">NEAU-SSA 1</strain>
    </source>
</reference>
<accession>A0A505DMU4</accession>
<sequence length="124" mass="13902">MKKVPAPHRIGEPETDTEGAVNSLPTELVDRLSDFLESAEPLLLSPGTTPDPFSDSEHMRVRIGIMTDGTWVWHLAWADYVHYHKVAPPTEFLQHVESVNFTAPEISEQRAMQIAEVEAIPMPD</sequence>
<dbReference type="OrthoDB" id="275232at2"/>
<comment type="caution">
    <text evidence="2">The sequence shown here is derived from an EMBL/GenBank/DDBJ whole genome shotgun (WGS) entry which is preliminary data.</text>
</comment>
<name>A0A505DMU4_9ACTN</name>
<dbReference type="RefSeq" id="WP_119100315.1">
    <property type="nucleotide sequence ID" value="NZ_QXMJ01000101.1"/>
</dbReference>
<gene>
    <name evidence="2" type="ORF">FGD71_011540</name>
</gene>
<evidence type="ECO:0000256" key="1">
    <source>
        <dbReference type="SAM" id="MobiDB-lite"/>
    </source>
</evidence>
<dbReference type="Proteomes" id="UP000317378">
    <property type="component" value="Unassembled WGS sequence"/>
</dbReference>
<dbReference type="EMBL" id="VCHX02000101">
    <property type="protein sequence ID" value="TPQ22029.1"/>
    <property type="molecule type" value="Genomic_DNA"/>
</dbReference>
<protein>
    <submittedName>
        <fullName evidence="2">Uncharacterized protein</fullName>
    </submittedName>
</protein>
<organism evidence="2 3">
    <name type="scientific">Streptomyces sporangiiformans</name>
    <dbReference type="NCBI Taxonomy" id="2315329"/>
    <lineage>
        <taxon>Bacteria</taxon>
        <taxon>Bacillati</taxon>
        <taxon>Actinomycetota</taxon>
        <taxon>Actinomycetes</taxon>
        <taxon>Kitasatosporales</taxon>
        <taxon>Streptomycetaceae</taxon>
        <taxon>Streptomyces</taxon>
    </lineage>
</organism>